<feature type="domain" description="Peptidase C1A papain C-terminal" evidence="2">
    <location>
        <begin position="41"/>
        <end position="265"/>
    </location>
</feature>
<feature type="region of interest" description="Disordered" evidence="1">
    <location>
        <begin position="139"/>
        <end position="161"/>
    </location>
</feature>
<evidence type="ECO:0000313" key="3">
    <source>
        <dbReference type="EMBL" id="MBQ0960872.1"/>
    </source>
</evidence>
<evidence type="ECO:0000256" key="1">
    <source>
        <dbReference type="SAM" id="MobiDB-lite"/>
    </source>
</evidence>
<feature type="compositionally biased region" description="Basic and acidic residues" evidence="1">
    <location>
        <begin position="140"/>
        <end position="161"/>
    </location>
</feature>
<dbReference type="InterPro" id="IPR038765">
    <property type="entry name" value="Papain-like_cys_pep_sf"/>
</dbReference>
<protein>
    <submittedName>
        <fullName evidence="3">C1 family peptidase</fullName>
    </submittedName>
</protein>
<dbReference type="InterPro" id="IPR000668">
    <property type="entry name" value="Peptidase_C1A_C"/>
</dbReference>
<accession>A0A940YLK8</accession>
<sequence length="727" mass="78850">MPTKNVQIGQRAVSLDARPDRLDLRDRPYLPPLGNLPTQWPTDADVRELLPRYAPLILDQGQEGACTGFGLAAAINYQLFIRAMQAGGSVERQVSPAMLYQLARLYDEWPGEDYEGSSCRGALKGWHRHGVCRAALWPHGTDKQGRRRPPGEDARHPDDPDRNWDVDALACTLGVYYRVDVRSVVDLQAALRENGVVYVSATVHEGWAVPARKILTGHADLVRIRALPRPKDAGGHAFALIGYNADGFVVQNSWGPDWGSHGFALLPYEDWVTHATDAWVFTLGVPRLGPAVAAPAPRKGRTAAAGTARARRAPRFLVPAGTGATAAANERPAGLVGADDALTRRYQGLKNPAHQPLDPDQAYRHTLVLDRGFPVRNDITADSAASALEAATLTRPLAWLKAQGSVKLMVYAHGGLNSEADSITRIRVMAPYALANGIYPLFISWRSGPMETVSDLVEEQMARFGLGSRGGAPARGWLDRLSETTDRMLEPALRGPGGAMWGQMKLNAERASSDAQGGVRLMVAQLKALKAQIPKLEIHLVGHSAGSIVLGAMLDRLHEAGLAAASLRLFAPACTLRFALDHYRPAVQRGTLRGDRLALHVLSDANELNDSVGPYRKSLLYLVSRAFEDVHKMPILGMAKAFDPSSLAADIWSQDRRQEVLDWQAFWGGLGQGQPQVLSKPSVSNGVKGIPSSHGCFDNAVDLYAQALGAIVSPQSPTPVKVERLDY</sequence>
<name>A0A940YLK8_9BURK</name>
<dbReference type="GO" id="GO:0008234">
    <property type="term" value="F:cysteine-type peptidase activity"/>
    <property type="evidence" value="ECO:0007669"/>
    <property type="project" value="InterPro"/>
</dbReference>
<dbReference type="SUPFAM" id="SSF53474">
    <property type="entry name" value="alpha/beta-Hydrolases"/>
    <property type="match status" value="1"/>
</dbReference>
<comment type="caution">
    <text evidence="3">The sequence shown here is derived from an EMBL/GenBank/DDBJ whole genome shotgun (WGS) entry which is preliminary data.</text>
</comment>
<organism evidence="3 4">
    <name type="scientific">Ideonella aquatica</name>
    <dbReference type="NCBI Taxonomy" id="2824119"/>
    <lineage>
        <taxon>Bacteria</taxon>
        <taxon>Pseudomonadati</taxon>
        <taxon>Pseudomonadota</taxon>
        <taxon>Betaproteobacteria</taxon>
        <taxon>Burkholderiales</taxon>
        <taxon>Sphaerotilaceae</taxon>
        <taxon>Ideonella</taxon>
    </lineage>
</organism>
<dbReference type="Pfam" id="PF00112">
    <property type="entry name" value="Peptidase_C1"/>
    <property type="match status" value="1"/>
</dbReference>
<dbReference type="Gene3D" id="3.90.70.10">
    <property type="entry name" value="Cysteine proteinases"/>
    <property type="match status" value="1"/>
</dbReference>
<dbReference type="SUPFAM" id="SSF54001">
    <property type="entry name" value="Cysteine proteinases"/>
    <property type="match status" value="1"/>
</dbReference>
<dbReference type="InterPro" id="IPR029058">
    <property type="entry name" value="AB_hydrolase_fold"/>
</dbReference>
<evidence type="ECO:0000259" key="2">
    <source>
        <dbReference type="Pfam" id="PF00112"/>
    </source>
</evidence>
<keyword evidence="4" id="KW-1185">Reference proteome</keyword>
<dbReference type="CDD" id="cd02619">
    <property type="entry name" value="Peptidase_C1"/>
    <property type="match status" value="1"/>
</dbReference>
<proteinExistence type="predicted"/>
<gene>
    <name evidence="3" type="ORF">KAK06_18095</name>
</gene>
<reference evidence="3" key="1">
    <citation type="submission" date="2021-04" db="EMBL/GenBank/DDBJ databases">
        <title>The genome sequence of Ideonella sp. 4Y11.</title>
        <authorList>
            <person name="Liu Y."/>
        </authorList>
    </citation>
    <scope>NUCLEOTIDE SEQUENCE</scope>
    <source>
        <strain evidence="3">4Y11</strain>
    </source>
</reference>
<dbReference type="Proteomes" id="UP000678374">
    <property type="component" value="Unassembled WGS sequence"/>
</dbReference>
<dbReference type="GO" id="GO:0006508">
    <property type="term" value="P:proteolysis"/>
    <property type="evidence" value="ECO:0007669"/>
    <property type="project" value="InterPro"/>
</dbReference>
<dbReference type="AlphaFoldDB" id="A0A940YLK8"/>
<evidence type="ECO:0000313" key="4">
    <source>
        <dbReference type="Proteomes" id="UP000678374"/>
    </source>
</evidence>
<dbReference type="RefSeq" id="WP_210803538.1">
    <property type="nucleotide sequence ID" value="NZ_JAGQDE010000018.1"/>
</dbReference>
<dbReference type="EMBL" id="JAGQDE010000018">
    <property type="protein sequence ID" value="MBQ0960872.1"/>
    <property type="molecule type" value="Genomic_DNA"/>
</dbReference>